<dbReference type="AlphaFoldDB" id="A0A1T4Q881"/>
<feature type="transmembrane region" description="Helical" evidence="1">
    <location>
        <begin position="222"/>
        <end position="245"/>
    </location>
</feature>
<dbReference type="OrthoDB" id="3230233at2"/>
<dbReference type="Proteomes" id="UP000189857">
    <property type="component" value="Unassembled WGS sequence"/>
</dbReference>
<accession>A0A1T4Q881</accession>
<dbReference type="RefSeq" id="WP_078788091.1">
    <property type="nucleotide sequence ID" value="NZ_FMTO01000017.1"/>
</dbReference>
<proteinExistence type="predicted"/>
<organism evidence="2 3">
    <name type="scientific">Eubacterium ruminantium</name>
    <dbReference type="NCBI Taxonomy" id="42322"/>
    <lineage>
        <taxon>Bacteria</taxon>
        <taxon>Bacillati</taxon>
        <taxon>Bacillota</taxon>
        <taxon>Clostridia</taxon>
        <taxon>Eubacteriales</taxon>
        <taxon>Eubacteriaceae</taxon>
        <taxon>Eubacterium</taxon>
    </lineage>
</organism>
<name>A0A1T4Q881_9FIRM</name>
<evidence type="ECO:0000313" key="2">
    <source>
        <dbReference type="EMBL" id="SJZ99939.1"/>
    </source>
</evidence>
<feature type="transmembrane region" description="Helical" evidence="1">
    <location>
        <begin position="172"/>
        <end position="190"/>
    </location>
</feature>
<feature type="transmembrane region" description="Helical" evidence="1">
    <location>
        <begin position="63"/>
        <end position="83"/>
    </location>
</feature>
<evidence type="ECO:0000313" key="3">
    <source>
        <dbReference type="Proteomes" id="UP000189857"/>
    </source>
</evidence>
<feature type="transmembrane region" description="Helical" evidence="1">
    <location>
        <begin position="20"/>
        <end position="43"/>
    </location>
</feature>
<dbReference type="EMBL" id="FUXA01000017">
    <property type="protein sequence ID" value="SJZ99939.1"/>
    <property type="molecule type" value="Genomic_DNA"/>
</dbReference>
<keyword evidence="1" id="KW-0812">Transmembrane</keyword>
<feature type="transmembrane region" description="Helical" evidence="1">
    <location>
        <begin position="104"/>
        <end position="125"/>
    </location>
</feature>
<keyword evidence="1" id="KW-0472">Membrane</keyword>
<feature type="transmembrane region" description="Helical" evidence="1">
    <location>
        <begin position="145"/>
        <end position="165"/>
    </location>
</feature>
<sequence length="251" mass="28416">MINMIRADFYRLKRTKGFYLFWIITFALYAITIFSKLSGGVNVGNSTNGAVGKLDLEQVSSNFNFYFLLIMPVFAFILTDFSEKTVKNTISSAISRKRYFITKYILTEIYAVMAFVISNYAFYFVNRTVNGDEYSSDIMVFTKAVAKQLPLVFAIVSAFIMIAFITKKAASFNAITIIFPFIYMVIAQILNACGAKKLFMHLRDLDVSYNFTKLAGVTTDHYLMLCCIGCAIITIITGIIGYTYFTKSEIN</sequence>
<keyword evidence="3" id="KW-1185">Reference proteome</keyword>
<evidence type="ECO:0008006" key="4">
    <source>
        <dbReference type="Google" id="ProtNLM"/>
    </source>
</evidence>
<reference evidence="2 3" key="1">
    <citation type="submission" date="2017-02" db="EMBL/GenBank/DDBJ databases">
        <authorList>
            <person name="Peterson S.W."/>
        </authorList>
    </citation>
    <scope>NUCLEOTIDE SEQUENCE [LARGE SCALE GENOMIC DNA]</scope>
    <source>
        <strain evidence="2 3">ATCC 17233</strain>
    </source>
</reference>
<gene>
    <name evidence="2" type="ORF">SAMN02745110_02300</name>
</gene>
<keyword evidence="1" id="KW-1133">Transmembrane helix</keyword>
<protein>
    <recommendedName>
        <fullName evidence="4">ABC-2 family transporter protein</fullName>
    </recommendedName>
</protein>
<evidence type="ECO:0000256" key="1">
    <source>
        <dbReference type="SAM" id="Phobius"/>
    </source>
</evidence>